<dbReference type="SMART" id="SM00271">
    <property type="entry name" value="DnaJ"/>
    <property type="match status" value="1"/>
</dbReference>
<dbReference type="Gene3D" id="1.10.287.110">
    <property type="entry name" value="DnaJ domain"/>
    <property type="match status" value="1"/>
</dbReference>
<organism evidence="5">
    <name type="scientific">viral metagenome</name>
    <dbReference type="NCBI Taxonomy" id="1070528"/>
    <lineage>
        <taxon>unclassified sequences</taxon>
        <taxon>metagenomes</taxon>
        <taxon>organismal metagenomes</taxon>
    </lineage>
</organism>
<dbReference type="SUPFAM" id="SSF46565">
    <property type="entry name" value="Chaperone J-domain"/>
    <property type="match status" value="1"/>
</dbReference>
<keyword evidence="3" id="KW-0256">Endoplasmic reticulum</keyword>
<accession>A0A6C0LGK6</accession>
<dbReference type="GO" id="GO:0034975">
    <property type="term" value="P:protein folding in endoplasmic reticulum"/>
    <property type="evidence" value="ECO:0007669"/>
    <property type="project" value="TreeGrafter"/>
</dbReference>
<evidence type="ECO:0000256" key="1">
    <source>
        <dbReference type="ARBA" id="ARBA00004240"/>
    </source>
</evidence>
<dbReference type="PRINTS" id="PR00625">
    <property type="entry name" value="JDOMAIN"/>
</dbReference>
<dbReference type="InterPro" id="IPR001623">
    <property type="entry name" value="DnaJ_domain"/>
</dbReference>
<protein>
    <recommendedName>
        <fullName evidence="4">J domain-containing protein</fullName>
    </recommendedName>
</protein>
<dbReference type="GO" id="GO:0051087">
    <property type="term" value="F:protein-folding chaperone binding"/>
    <property type="evidence" value="ECO:0007669"/>
    <property type="project" value="TreeGrafter"/>
</dbReference>
<dbReference type="Pfam" id="PF00226">
    <property type="entry name" value="DnaJ"/>
    <property type="match status" value="1"/>
</dbReference>
<comment type="subcellular location">
    <subcellularLocation>
        <location evidence="1">Endoplasmic reticulum</location>
    </subcellularLocation>
</comment>
<dbReference type="GO" id="GO:0005783">
    <property type="term" value="C:endoplasmic reticulum"/>
    <property type="evidence" value="ECO:0007669"/>
    <property type="project" value="UniProtKB-SubCell"/>
</dbReference>
<dbReference type="InterPro" id="IPR036869">
    <property type="entry name" value="J_dom_sf"/>
</dbReference>
<evidence type="ECO:0000256" key="2">
    <source>
        <dbReference type="ARBA" id="ARBA00022729"/>
    </source>
</evidence>
<reference evidence="5" key="1">
    <citation type="journal article" date="2020" name="Nature">
        <title>Giant virus diversity and host interactions through global metagenomics.</title>
        <authorList>
            <person name="Schulz F."/>
            <person name="Roux S."/>
            <person name="Paez-Espino D."/>
            <person name="Jungbluth S."/>
            <person name="Walsh D.A."/>
            <person name="Denef V.J."/>
            <person name="McMahon K.D."/>
            <person name="Konstantinidis K.T."/>
            <person name="Eloe-Fadrosh E.A."/>
            <person name="Kyrpides N.C."/>
            <person name="Woyke T."/>
        </authorList>
    </citation>
    <scope>NUCLEOTIDE SEQUENCE</scope>
    <source>
        <strain evidence="5">GVMAG-M-3300027804-48</strain>
    </source>
</reference>
<dbReference type="PROSITE" id="PS50076">
    <property type="entry name" value="DNAJ_2"/>
    <property type="match status" value="1"/>
</dbReference>
<sequence length="272" mass="32133">MFSNPHEILNVSNNATIDEIKKAYRKIALKCHPDKLNNINDPEEKKIKVKEFTDATNAYNQLLNNDYEELNYDNWEQTFDYIINSKLFKDFVNVLMKPSNKPIIHTFNLEITYNDYFSKNKKKIRIFLKDVIDPIFIDLDCKKFPKAVISHIDDNDIEHEIIFNLSLTASNNCYYYHNTNNDNSIDIIHDMIITTAEYLTGNIREHVYLNKEILIIKIEPFSNKFIVEGLGINKGNFICNFIYVPIDKKDWNKISDDDKKTIIRIFDKLKFI</sequence>
<keyword evidence="2" id="KW-0732">Signal</keyword>
<proteinExistence type="predicted"/>
<name>A0A6C0LGK6_9ZZZZ</name>
<evidence type="ECO:0000256" key="3">
    <source>
        <dbReference type="ARBA" id="ARBA00022824"/>
    </source>
</evidence>
<dbReference type="EMBL" id="MN740491">
    <property type="protein sequence ID" value="QHU29617.1"/>
    <property type="molecule type" value="Genomic_DNA"/>
</dbReference>
<dbReference type="CDD" id="cd06257">
    <property type="entry name" value="DnaJ"/>
    <property type="match status" value="1"/>
</dbReference>
<dbReference type="PANTHER" id="PTHR44140">
    <property type="entry name" value="LD25575P"/>
    <property type="match status" value="1"/>
</dbReference>
<dbReference type="InterPro" id="IPR051727">
    <property type="entry name" value="DnaJ_C3_Co-chaperones"/>
</dbReference>
<dbReference type="GO" id="GO:0051787">
    <property type="term" value="F:misfolded protein binding"/>
    <property type="evidence" value="ECO:0007669"/>
    <property type="project" value="TreeGrafter"/>
</dbReference>
<feature type="domain" description="J" evidence="4">
    <location>
        <begin position="4"/>
        <end position="76"/>
    </location>
</feature>
<dbReference type="AlphaFoldDB" id="A0A6C0LGK6"/>
<evidence type="ECO:0000259" key="4">
    <source>
        <dbReference type="PROSITE" id="PS50076"/>
    </source>
</evidence>
<dbReference type="PANTHER" id="PTHR44140:SF2">
    <property type="entry name" value="LD25575P"/>
    <property type="match status" value="1"/>
</dbReference>
<evidence type="ECO:0000313" key="5">
    <source>
        <dbReference type="EMBL" id="QHU29617.1"/>
    </source>
</evidence>